<dbReference type="Pfam" id="PF14838">
    <property type="entry name" value="INTS5_C"/>
    <property type="match status" value="1"/>
</dbReference>
<sequence>MDIESPASPGIESPASPTCAPVIPVVAEIPEEPEHLEEEPIAEVQMGPRASSGVEYQRKAYSSAEWCERYRKITAIYEAFVKLSSMGDVTSVYRRAVWVSLPTTEKAVLGFVGLLIHENTHQWFLSKENPQCAMDYSSVENAAITLMKMVESTVSSSFLKQSVINVLSWCCTISSELSQHNAGRSTLMNLPRGAESILDMFKMVGSVAQLIKLIDATINILLAKCPDECMTVLFEASRHGTHFNWIWLHIAITFPGSIVDHLFTVGASQFKAYVEDFKNKERSQVSATILASIHEDYNMKLSSLSDVFNFLTRRSNTELEKVVSRMIKDSLDANPKDGVFENLDFVFFFKLVTCSVETLRCLIRQNADAATPSNFFRGIRQLLSVDQRLVLSSMPYMEFAKQMIRALDVQSLSVVFSCVMEMALDPLIFSEFEHQDPGVCRAIREKIIVVVDEIVNLIVRTVHSKQNLSIVDYPAVAEFASGKRLQFVIDAAISSPPWAGSVVRYLHGVSICYGERKAAEIIGRFIVGCNEAQSLSALCAFLTTIVPYYPKVMSIAYEDLTNVMSTVDNEKKAVRSSILRVLNNMRIILEWEQTADNSLQLKYFRLYPDGALGVLYTNLMYEVLNAAEQSIEENEVQIAMDLVLAVSRLIEVTVPLIGQVREGSPNRSVKMQIRYAYKLMLQLAALQRLALSMVSREHEMAISVFEEYRTTVFVFVTRHLNPILRGYNNLFLLSFLTSCLQDAKGLFGDSDDLVAWKYESEERAGKLAEIEQAQEESFLKALESMPLDRRPNQLAHSGTIGKGARHLHKVEPPAEDALHRAHVFLDAMRTTCLSHTRESNLETCKLVAEIMTEALCHDALGGDFLFQDWDIERDFVSKFLEISKRLESSWISQGLMEIVAENPPCLWFMLPVVKAELATIMTRYENVVDKSKRPTDEMIDRFDRWLYIVRKGDILSERFELTLEILPYVSCYEGFLLLLEIWRHFQRRGASYNSVLAVHSAILKGEDARLHITMDSNTETYRLVLQKNISELGYLFPLLYVAETGS</sequence>
<feature type="domain" description="Integrator complex subunit 5 N-terminal" evidence="1">
    <location>
        <begin position="98"/>
        <end position="271"/>
    </location>
</feature>
<protein>
    <submittedName>
        <fullName evidence="3">Uncharacterized protein</fullName>
    </submittedName>
</protein>
<dbReference type="EMBL" id="CATQJL010000001">
    <property type="protein sequence ID" value="CAJ0590551.1"/>
    <property type="molecule type" value="Genomic_DNA"/>
</dbReference>
<organism evidence="3 4">
    <name type="scientific">Cylicocyclus nassatus</name>
    <name type="common">Nematode worm</name>
    <dbReference type="NCBI Taxonomy" id="53992"/>
    <lineage>
        <taxon>Eukaryota</taxon>
        <taxon>Metazoa</taxon>
        <taxon>Ecdysozoa</taxon>
        <taxon>Nematoda</taxon>
        <taxon>Chromadorea</taxon>
        <taxon>Rhabditida</taxon>
        <taxon>Rhabditina</taxon>
        <taxon>Rhabditomorpha</taxon>
        <taxon>Strongyloidea</taxon>
        <taxon>Strongylidae</taxon>
        <taxon>Cylicocyclus</taxon>
    </lineage>
</organism>
<dbReference type="InterPro" id="IPR029445">
    <property type="entry name" value="INTS5_N"/>
</dbReference>
<evidence type="ECO:0000313" key="4">
    <source>
        <dbReference type="Proteomes" id="UP001176961"/>
    </source>
</evidence>
<evidence type="ECO:0000259" key="2">
    <source>
        <dbReference type="Pfam" id="PF14838"/>
    </source>
</evidence>
<keyword evidence="4" id="KW-1185">Reference proteome</keyword>
<name>A0AA36DNM3_CYLNA</name>
<dbReference type="Proteomes" id="UP001176961">
    <property type="component" value="Unassembled WGS sequence"/>
</dbReference>
<evidence type="ECO:0000313" key="3">
    <source>
        <dbReference type="EMBL" id="CAJ0590551.1"/>
    </source>
</evidence>
<evidence type="ECO:0000259" key="1">
    <source>
        <dbReference type="Pfam" id="PF14837"/>
    </source>
</evidence>
<dbReference type="PANTHER" id="PTHR31697">
    <property type="entry name" value="INTEGRATOR COMPLEX SUBUNIT 5"/>
    <property type="match status" value="1"/>
</dbReference>
<dbReference type="Pfam" id="PF14837">
    <property type="entry name" value="INTS5_N"/>
    <property type="match status" value="1"/>
</dbReference>
<gene>
    <name evidence="3" type="ORF">CYNAS_LOCUS2534</name>
</gene>
<dbReference type="GO" id="GO:0032039">
    <property type="term" value="C:integrator complex"/>
    <property type="evidence" value="ECO:0007669"/>
    <property type="project" value="InterPro"/>
</dbReference>
<dbReference type="GO" id="GO:0034472">
    <property type="term" value="P:snRNA 3'-end processing"/>
    <property type="evidence" value="ECO:0007669"/>
    <property type="project" value="TreeGrafter"/>
</dbReference>
<dbReference type="InterPro" id="IPR029444">
    <property type="entry name" value="INTS5_C"/>
</dbReference>
<dbReference type="InterPro" id="IPR040316">
    <property type="entry name" value="INTS5"/>
</dbReference>
<reference evidence="3" key="1">
    <citation type="submission" date="2023-07" db="EMBL/GenBank/DDBJ databases">
        <authorList>
            <consortium name="CYATHOMIX"/>
        </authorList>
    </citation>
    <scope>NUCLEOTIDE SEQUENCE</scope>
    <source>
        <strain evidence="3">N/A</strain>
    </source>
</reference>
<dbReference type="AlphaFoldDB" id="A0AA36DNM3"/>
<dbReference type="PANTHER" id="PTHR31697:SF2">
    <property type="entry name" value="INTEGRATOR COMPLEX SUBUNIT 5"/>
    <property type="match status" value="1"/>
</dbReference>
<proteinExistence type="predicted"/>
<comment type="caution">
    <text evidence="3">The sequence shown here is derived from an EMBL/GenBank/DDBJ whole genome shotgun (WGS) entry which is preliminary data.</text>
</comment>
<accession>A0AA36DNM3</accession>
<feature type="domain" description="Integrator complex subunit 5 C-terminal" evidence="2">
    <location>
        <begin position="300"/>
        <end position="1032"/>
    </location>
</feature>